<dbReference type="Gene3D" id="1.10.10.60">
    <property type="entry name" value="Homeodomain-like"/>
    <property type="match status" value="1"/>
</dbReference>
<dbReference type="InterPro" id="IPR018060">
    <property type="entry name" value="HTH_AraC"/>
</dbReference>
<accession>A0A9J7AW15</accession>
<evidence type="ECO:0000256" key="3">
    <source>
        <dbReference type="ARBA" id="ARBA00023163"/>
    </source>
</evidence>
<keyword evidence="2" id="KW-0238">DNA-binding</keyword>
<dbReference type="PANTHER" id="PTHR46796">
    <property type="entry name" value="HTH-TYPE TRANSCRIPTIONAL ACTIVATOR RHAS-RELATED"/>
    <property type="match status" value="1"/>
</dbReference>
<keyword evidence="6" id="KW-1185">Reference proteome</keyword>
<keyword evidence="3" id="KW-0804">Transcription</keyword>
<dbReference type="Proteomes" id="UP001060336">
    <property type="component" value="Chromosome"/>
</dbReference>
<evidence type="ECO:0000256" key="1">
    <source>
        <dbReference type="ARBA" id="ARBA00023015"/>
    </source>
</evidence>
<feature type="domain" description="HTH araC/xylS-type" evidence="4">
    <location>
        <begin position="209"/>
        <end position="309"/>
    </location>
</feature>
<dbReference type="SMART" id="SM00342">
    <property type="entry name" value="HTH_ARAC"/>
    <property type="match status" value="1"/>
</dbReference>
<dbReference type="PRINTS" id="PR00032">
    <property type="entry name" value="HTHARAC"/>
</dbReference>
<dbReference type="EMBL" id="CP102480">
    <property type="protein sequence ID" value="UUX51310.1"/>
    <property type="molecule type" value="Genomic_DNA"/>
</dbReference>
<name>A0A9J7AW15_9PROT</name>
<keyword evidence="1" id="KW-0805">Transcription regulation</keyword>
<evidence type="ECO:0000313" key="5">
    <source>
        <dbReference type="EMBL" id="UUX51310.1"/>
    </source>
</evidence>
<dbReference type="InterPro" id="IPR020449">
    <property type="entry name" value="Tscrpt_reg_AraC-type_HTH"/>
</dbReference>
<dbReference type="SUPFAM" id="SSF46689">
    <property type="entry name" value="Homeodomain-like"/>
    <property type="match status" value="1"/>
</dbReference>
<evidence type="ECO:0000256" key="2">
    <source>
        <dbReference type="ARBA" id="ARBA00023125"/>
    </source>
</evidence>
<dbReference type="KEGG" id="naci:NUH88_06345"/>
<dbReference type="PROSITE" id="PS00041">
    <property type="entry name" value="HTH_ARAC_FAMILY_1"/>
    <property type="match status" value="1"/>
</dbReference>
<dbReference type="InterPro" id="IPR018062">
    <property type="entry name" value="HTH_AraC-typ_CS"/>
</dbReference>
<reference evidence="5" key="1">
    <citation type="submission" date="2022-08" db="EMBL/GenBank/DDBJ databases">
        <title>Nisaea acidiphila sp. nov., isolated from a marine algal debris and emended description of the genus Nisaea Urios et al. 2008.</title>
        <authorList>
            <person name="Kwon K."/>
        </authorList>
    </citation>
    <scope>NUCLEOTIDE SEQUENCE</scope>
    <source>
        <strain evidence="5">MEBiC11861</strain>
    </source>
</reference>
<sequence>MFEVSGVPENERFDIWRESISCIFEVEAPRDVRKENFEASVDANMFGSVMLARTQTRRQDWIRSPSLIGRDGMDHFMVQLYERGSLTWETSRGEFAFPENGLVVFDLAQDAACRSNNFSNLSLIVPRSMLEDQIKAPDDQHLKILSGTEPMVQLLRDHMLSLKRLSAKMTARQAIEIAPATVGLTAACLNAAVTEEPAQRSGVALAQMTVVRRLIENNLSHPDLCVDWIARHANVSRAKLYNLFEGYGGVANYVRDRRLRRALLALVDRKAPRRPIYDIALEAGYASDASFTRAFRTRYGLSPKEVRQHGITGEILAAGTLKPDRRYERWLHHLSA</sequence>
<dbReference type="AlphaFoldDB" id="A0A9J7AW15"/>
<evidence type="ECO:0000259" key="4">
    <source>
        <dbReference type="PROSITE" id="PS01124"/>
    </source>
</evidence>
<proteinExistence type="predicted"/>
<dbReference type="PANTHER" id="PTHR46796:SF6">
    <property type="entry name" value="ARAC SUBFAMILY"/>
    <property type="match status" value="1"/>
</dbReference>
<dbReference type="PROSITE" id="PS01124">
    <property type="entry name" value="HTH_ARAC_FAMILY_2"/>
    <property type="match status" value="1"/>
</dbReference>
<dbReference type="RefSeq" id="WP_257770721.1">
    <property type="nucleotide sequence ID" value="NZ_CP102480.1"/>
</dbReference>
<organism evidence="5 6">
    <name type="scientific">Nisaea acidiphila</name>
    <dbReference type="NCBI Taxonomy" id="1862145"/>
    <lineage>
        <taxon>Bacteria</taxon>
        <taxon>Pseudomonadati</taxon>
        <taxon>Pseudomonadota</taxon>
        <taxon>Alphaproteobacteria</taxon>
        <taxon>Rhodospirillales</taxon>
        <taxon>Thalassobaculaceae</taxon>
        <taxon>Nisaea</taxon>
    </lineage>
</organism>
<dbReference type="InterPro" id="IPR009057">
    <property type="entry name" value="Homeodomain-like_sf"/>
</dbReference>
<dbReference type="InterPro" id="IPR050204">
    <property type="entry name" value="AraC_XylS_family_regulators"/>
</dbReference>
<dbReference type="Pfam" id="PF12833">
    <property type="entry name" value="HTH_18"/>
    <property type="match status" value="1"/>
</dbReference>
<dbReference type="GO" id="GO:0003700">
    <property type="term" value="F:DNA-binding transcription factor activity"/>
    <property type="evidence" value="ECO:0007669"/>
    <property type="project" value="InterPro"/>
</dbReference>
<protein>
    <submittedName>
        <fullName evidence="5">Helix-turn-helix domain-containing protein</fullName>
    </submittedName>
</protein>
<dbReference type="GO" id="GO:0043565">
    <property type="term" value="F:sequence-specific DNA binding"/>
    <property type="evidence" value="ECO:0007669"/>
    <property type="project" value="InterPro"/>
</dbReference>
<evidence type="ECO:0000313" key="6">
    <source>
        <dbReference type="Proteomes" id="UP001060336"/>
    </source>
</evidence>
<gene>
    <name evidence="5" type="ORF">NUH88_06345</name>
</gene>